<dbReference type="EMBL" id="JACFXV010000039">
    <property type="protein sequence ID" value="MBA5776294.1"/>
    <property type="molecule type" value="Genomic_DNA"/>
</dbReference>
<dbReference type="Proteomes" id="UP000541109">
    <property type="component" value="Unassembled WGS sequence"/>
</dbReference>
<reference evidence="1 2" key="1">
    <citation type="submission" date="2020-07" db="EMBL/GenBank/DDBJ databases">
        <title>Stappia sp., F7233, whole genome shotgun sequencing project.</title>
        <authorList>
            <person name="Jiang S."/>
            <person name="Liu Z.W."/>
            <person name="Du Z.J."/>
        </authorList>
    </citation>
    <scope>NUCLEOTIDE SEQUENCE [LARGE SCALE GENOMIC DNA]</scope>
    <source>
        <strain evidence="1 2">F7233</strain>
    </source>
</reference>
<dbReference type="AlphaFoldDB" id="A0A839ABA0"/>
<gene>
    <name evidence="1" type="ORF">H2509_04050</name>
</gene>
<sequence length="326" mass="36909">MARPFPPLSHSYRCANHDFDVTQTRSTARVLEHIPPFESALRPVWRQDPVASTNFMKTISVAFYPFPFAQNFVVTALASIWKSEGFRVEFGSSYAQDADACLLHHNLTFNDTTNLPKPPASGNIINGQVHDISKRRISTLLLTKNADWPGMVIIKSNFNHFGAPERRLSQTGVLEKLRRLAARLSWRVARRLPANTYPILDGIADVPDWVWEDADLVVERFMPEMSDGLYSLRGWLFLGSKGYAYRLFATDPLVKTGSMVRYEYCDEVPGKLQEMRRKLGFDFGKFDYVMHGGEPILLDANKTPSFAGRGDTPRMKALASGIRDFL</sequence>
<accession>A0A839ABA0</accession>
<name>A0A839ABA0_9HYPH</name>
<comment type="caution">
    <text evidence="1">The sequence shown here is derived from an EMBL/GenBank/DDBJ whole genome shotgun (WGS) entry which is preliminary data.</text>
</comment>
<evidence type="ECO:0008006" key="3">
    <source>
        <dbReference type="Google" id="ProtNLM"/>
    </source>
</evidence>
<evidence type="ECO:0000313" key="1">
    <source>
        <dbReference type="EMBL" id="MBA5776294.1"/>
    </source>
</evidence>
<dbReference type="RefSeq" id="WP_182162574.1">
    <property type="nucleotide sequence ID" value="NZ_JACFXV010000039.1"/>
</dbReference>
<evidence type="ECO:0000313" key="2">
    <source>
        <dbReference type="Proteomes" id="UP000541109"/>
    </source>
</evidence>
<organism evidence="1 2">
    <name type="scientific">Stappia albiluteola</name>
    <dbReference type="NCBI Taxonomy" id="2758565"/>
    <lineage>
        <taxon>Bacteria</taxon>
        <taxon>Pseudomonadati</taxon>
        <taxon>Pseudomonadota</taxon>
        <taxon>Alphaproteobacteria</taxon>
        <taxon>Hyphomicrobiales</taxon>
        <taxon>Stappiaceae</taxon>
        <taxon>Stappia</taxon>
    </lineage>
</organism>
<keyword evidence="2" id="KW-1185">Reference proteome</keyword>
<protein>
    <recommendedName>
        <fullName evidence="3">ATP-grasp domain-containing protein</fullName>
    </recommendedName>
</protein>
<proteinExistence type="predicted"/>